<dbReference type="InterPro" id="IPR050273">
    <property type="entry name" value="GppA/Ppx_hydrolase"/>
</dbReference>
<evidence type="ECO:0000259" key="2">
    <source>
        <dbReference type="Pfam" id="PF02541"/>
    </source>
</evidence>
<dbReference type="PIRSF" id="PIRSF001267">
    <property type="entry name" value="Pyrophosphatase_GppA_Ppx"/>
    <property type="match status" value="1"/>
</dbReference>
<proteinExistence type="predicted"/>
<dbReference type="EMBL" id="NXIE01000004">
    <property type="protein sequence ID" value="RXK12253.1"/>
    <property type="molecule type" value="Genomic_DNA"/>
</dbReference>
<evidence type="ECO:0000313" key="3">
    <source>
        <dbReference type="EMBL" id="RXK12253.1"/>
    </source>
</evidence>
<dbReference type="Gene3D" id="3.30.420.150">
    <property type="entry name" value="Exopolyphosphatase. Domain 2"/>
    <property type="match status" value="1"/>
</dbReference>
<accession>A0A4Q1AU34</accession>
<sequence length="491" mass="55482">MAKVTTIIDIGSNSMRMVVLEKSSRFAFNLLNETKSRVKISEGCYENNGNLQEAAMRRAFNSLQSFLNISRALKSRKTICVATSALRDAPNANTFINKVRNELGLNIRVIDGPKEAYYGGIAALNLIHENEFLTVDIGGGSTEFAFVKNGEITKCVSLDIGTVRLNELFFRKENLEGAKDFVLEKLKELTDLKEDSIPQTIVGIGGTIRALSKVIMAKNNYPLDILHGFTYEVNLNSYIFDMILEAKDNHSLKEIGIKKDRYDTIKEGTFIFKTILEQLNTKTVITSGVGVREGVYLSDILRNSNCKFPHNFNVSVRSLLDRFEICPKQSAYLGNNAKQIFDALQDVHNLDKKYRALLVIASKLHSLGSSLNFYKSNDSTFDFIISGLSYDFLHSSRVTVAHMIKFSKKRLPKKKDLEQYSSLLPNIETMQWLSFMISLNLTINQDMSKPKVDFILKDNKLKINLEKPIYLVQSEIPKLQTPKGIKVKVEI</sequence>
<gene>
    <name evidence="3" type="ORF">CP965_10825</name>
</gene>
<dbReference type="Gene3D" id="3.30.420.40">
    <property type="match status" value="1"/>
</dbReference>
<evidence type="ECO:0000313" key="4">
    <source>
        <dbReference type="Proteomes" id="UP000289718"/>
    </source>
</evidence>
<name>A0A4Q1AU34_9BACT</name>
<dbReference type="InterPro" id="IPR043129">
    <property type="entry name" value="ATPase_NBD"/>
</dbReference>
<dbReference type="SUPFAM" id="SSF53067">
    <property type="entry name" value="Actin-like ATPase domain"/>
    <property type="match status" value="2"/>
</dbReference>
<feature type="domain" description="Ppx/GppA phosphatase N-terminal" evidence="2">
    <location>
        <begin position="19"/>
        <end position="302"/>
    </location>
</feature>
<dbReference type="PANTHER" id="PTHR30005">
    <property type="entry name" value="EXOPOLYPHOSPHATASE"/>
    <property type="match status" value="1"/>
</dbReference>
<evidence type="ECO:0000256" key="1">
    <source>
        <dbReference type="ARBA" id="ARBA00022801"/>
    </source>
</evidence>
<dbReference type="GO" id="GO:0016462">
    <property type="term" value="F:pyrophosphatase activity"/>
    <property type="evidence" value="ECO:0007669"/>
    <property type="project" value="TreeGrafter"/>
</dbReference>
<dbReference type="Pfam" id="PF02541">
    <property type="entry name" value="Ppx-GppA"/>
    <property type="match status" value="1"/>
</dbReference>
<dbReference type="OrthoDB" id="9793035at2"/>
<dbReference type="AlphaFoldDB" id="A0A4Q1AU34"/>
<reference evidence="3 4" key="1">
    <citation type="submission" date="2017-09" db="EMBL/GenBank/DDBJ databases">
        <title>Genomics of the genus Arcobacter.</title>
        <authorList>
            <person name="Perez-Cataluna A."/>
            <person name="Figueras M.J."/>
            <person name="Salas-Masso N."/>
        </authorList>
    </citation>
    <scope>NUCLEOTIDE SEQUENCE [LARGE SCALE GENOMIC DNA]</scope>
    <source>
        <strain evidence="3 4">F156-34</strain>
    </source>
</reference>
<dbReference type="Proteomes" id="UP000289718">
    <property type="component" value="Unassembled WGS sequence"/>
</dbReference>
<dbReference type="CDD" id="cd24052">
    <property type="entry name" value="ASKHA_NBD_HpPPX-GppA-like"/>
    <property type="match status" value="1"/>
</dbReference>
<dbReference type="SUPFAM" id="SSF109604">
    <property type="entry name" value="HD-domain/PDEase-like"/>
    <property type="match status" value="1"/>
</dbReference>
<protein>
    <submittedName>
        <fullName evidence="3">Guanosine polyphosphate pyrophosphohydrolase</fullName>
    </submittedName>
</protein>
<dbReference type="InterPro" id="IPR030673">
    <property type="entry name" value="PyroPPase_GppA_Ppx"/>
</dbReference>
<comment type="caution">
    <text evidence="3">The sequence shown here is derived from an EMBL/GenBank/DDBJ whole genome shotgun (WGS) entry which is preliminary data.</text>
</comment>
<dbReference type="RefSeq" id="WP_129062120.1">
    <property type="nucleotide sequence ID" value="NZ_NXIE01000004.1"/>
</dbReference>
<keyword evidence="4" id="KW-1185">Reference proteome</keyword>
<dbReference type="Gene3D" id="1.10.3210.10">
    <property type="entry name" value="Hypothetical protein af1432"/>
    <property type="match status" value="1"/>
</dbReference>
<organism evidence="3 4">
    <name type="scientific">Halarcobacter mediterraneus</name>
    <dbReference type="NCBI Taxonomy" id="2023153"/>
    <lineage>
        <taxon>Bacteria</taxon>
        <taxon>Pseudomonadati</taxon>
        <taxon>Campylobacterota</taxon>
        <taxon>Epsilonproteobacteria</taxon>
        <taxon>Campylobacterales</taxon>
        <taxon>Arcobacteraceae</taxon>
        <taxon>Halarcobacter</taxon>
    </lineage>
</organism>
<dbReference type="InterPro" id="IPR003695">
    <property type="entry name" value="Ppx_GppA_N"/>
</dbReference>
<dbReference type="PANTHER" id="PTHR30005:SF0">
    <property type="entry name" value="RETROGRADE REGULATION PROTEIN 2"/>
    <property type="match status" value="1"/>
</dbReference>
<keyword evidence="1 3" id="KW-0378">Hydrolase</keyword>